<protein>
    <recommendedName>
        <fullName evidence="5">Vacuolar import and degradation protein-domain-containing protein</fullName>
    </recommendedName>
</protein>
<accession>A0A9P4M8Y0</accession>
<reference evidence="3" key="1">
    <citation type="journal article" date="2020" name="Stud. Mycol.">
        <title>101 Dothideomycetes genomes: a test case for predicting lifestyles and emergence of pathogens.</title>
        <authorList>
            <person name="Haridas S."/>
            <person name="Albert R."/>
            <person name="Binder M."/>
            <person name="Bloem J."/>
            <person name="Labutti K."/>
            <person name="Salamov A."/>
            <person name="Andreopoulos B."/>
            <person name="Baker S."/>
            <person name="Barry K."/>
            <person name="Bills G."/>
            <person name="Bluhm B."/>
            <person name="Cannon C."/>
            <person name="Castanera R."/>
            <person name="Culley D."/>
            <person name="Daum C."/>
            <person name="Ezra D."/>
            <person name="Gonzalez J."/>
            <person name="Henrissat B."/>
            <person name="Kuo A."/>
            <person name="Liang C."/>
            <person name="Lipzen A."/>
            <person name="Lutzoni F."/>
            <person name="Magnuson J."/>
            <person name="Mondo S."/>
            <person name="Nolan M."/>
            <person name="Ohm R."/>
            <person name="Pangilinan J."/>
            <person name="Park H.-J."/>
            <person name="Ramirez L."/>
            <person name="Alfaro M."/>
            <person name="Sun H."/>
            <person name="Tritt A."/>
            <person name="Yoshinaga Y."/>
            <person name="Zwiers L.-H."/>
            <person name="Turgeon B."/>
            <person name="Goodwin S."/>
            <person name="Spatafora J."/>
            <person name="Crous P."/>
            <person name="Grigoriev I."/>
        </authorList>
    </citation>
    <scope>NUCLEOTIDE SEQUENCE</scope>
    <source>
        <strain evidence="3">CBS 133067</strain>
    </source>
</reference>
<dbReference type="GO" id="GO:0005773">
    <property type="term" value="C:vacuole"/>
    <property type="evidence" value="ECO:0007669"/>
    <property type="project" value="GOC"/>
</dbReference>
<evidence type="ECO:0008006" key="5">
    <source>
        <dbReference type="Google" id="ProtNLM"/>
    </source>
</evidence>
<name>A0A9P4M8Y0_9PEZI</name>
<feature type="region of interest" description="Disordered" evidence="2">
    <location>
        <begin position="340"/>
        <end position="362"/>
    </location>
</feature>
<feature type="region of interest" description="Disordered" evidence="2">
    <location>
        <begin position="180"/>
        <end position="204"/>
    </location>
</feature>
<organism evidence="3 4">
    <name type="scientific">Rhizodiscina lignyota</name>
    <dbReference type="NCBI Taxonomy" id="1504668"/>
    <lineage>
        <taxon>Eukaryota</taxon>
        <taxon>Fungi</taxon>
        <taxon>Dikarya</taxon>
        <taxon>Ascomycota</taxon>
        <taxon>Pezizomycotina</taxon>
        <taxon>Dothideomycetes</taxon>
        <taxon>Pleosporomycetidae</taxon>
        <taxon>Aulographales</taxon>
        <taxon>Rhizodiscinaceae</taxon>
        <taxon>Rhizodiscina</taxon>
    </lineage>
</organism>
<feature type="region of interest" description="Disordered" evidence="2">
    <location>
        <begin position="125"/>
        <end position="146"/>
    </location>
</feature>
<dbReference type="GO" id="GO:0007039">
    <property type="term" value="P:protein catabolic process in the vacuole"/>
    <property type="evidence" value="ECO:0007669"/>
    <property type="project" value="TreeGrafter"/>
</dbReference>
<dbReference type="Proteomes" id="UP000799772">
    <property type="component" value="Unassembled WGS sequence"/>
</dbReference>
<dbReference type="GO" id="GO:0034657">
    <property type="term" value="C:GID complex"/>
    <property type="evidence" value="ECO:0007669"/>
    <property type="project" value="TreeGrafter"/>
</dbReference>
<evidence type="ECO:0000313" key="4">
    <source>
        <dbReference type="Proteomes" id="UP000799772"/>
    </source>
</evidence>
<gene>
    <name evidence="3" type="ORF">NA57DRAFT_64723</name>
</gene>
<evidence type="ECO:0000313" key="3">
    <source>
        <dbReference type="EMBL" id="KAF2102146.1"/>
    </source>
</evidence>
<dbReference type="GO" id="GO:0045721">
    <property type="term" value="P:negative regulation of gluconeogenesis"/>
    <property type="evidence" value="ECO:0007669"/>
    <property type="project" value="TreeGrafter"/>
</dbReference>
<dbReference type="Pfam" id="PF09783">
    <property type="entry name" value="Vac_ImportDeg"/>
    <property type="match status" value="2"/>
</dbReference>
<dbReference type="PANTHER" id="PTHR14534:SF3">
    <property type="entry name" value="GID COMPLEX SUBUNIT 4 HOMOLOG"/>
    <property type="match status" value="1"/>
</dbReference>
<dbReference type="PANTHER" id="PTHR14534">
    <property type="entry name" value="VACUOLAR IMPORT AND DEGRADATION PROTEIN 24"/>
    <property type="match status" value="1"/>
</dbReference>
<dbReference type="OrthoDB" id="62at2759"/>
<comment type="caution">
    <text evidence="3">The sequence shown here is derived from an EMBL/GenBank/DDBJ whole genome shotgun (WGS) entry which is preliminary data.</text>
</comment>
<dbReference type="AlphaFoldDB" id="A0A9P4M8Y0"/>
<comment type="similarity">
    <text evidence="1">Belongs to the GID4/VID24 family.</text>
</comment>
<dbReference type="GO" id="GO:0006623">
    <property type="term" value="P:protein targeting to vacuole"/>
    <property type="evidence" value="ECO:0007669"/>
    <property type="project" value="TreeGrafter"/>
</dbReference>
<keyword evidence="4" id="KW-1185">Reference proteome</keyword>
<dbReference type="GO" id="GO:0043161">
    <property type="term" value="P:proteasome-mediated ubiquitin-dependent protein catabolic process"/>
    <property type="evidence" value="ECO:0007669"/>
    <property type="project" value="TreeGrafter"/>
</dbReference>
<dbReference type="EMBL" id="ML978123">
    <property type="protein sequence ID" value="KAF2102146.1"/>
    <property type="molecule type" value="Genomic_DNA"/>
</dbReference>
<evidence type="ECO:0000256" key="1">
    <source>
        <dbReference type="ARBA" id="ARBA00061469"/>
    </source>
</evidence>
<evidence type="ECO:0000256" key="2">
    <source>
        <dbReference type="SAM" id="MobiDB-lite"/>
    </source>
</evidence>
<sequence>MHDSNSGSGGNALPALGSRADSYGERIPRENSLYDWSPADESLAEQQRQTDTATERESEDNDDLQNWVEIERAAIPIYTQLRREQPNMGLDVLRNFARAQARAQIHPTDQERQSDSNPRLREISLLNRPRSGHGESGSGTALPSESLRSQAMLQSVRRHGRVSARSREFMQRYIMDRERYGHDSDERERWHDQRTRAAGTATSFHSTIASSDDVYEFSRRAWQSQSRSSLDQPGSERARGAYRRSYLEHPPREQQRADPPPEPSLWLQQAITYIAKLRDCVDYEDALSHAVDAGFVNKEFFGEDQDDFLWDLDSVPRPAETSWLAPGAVFAGSQHATNGYPPWPLRNRETEGRETGSSIPRSSWRSFAQANAEAYADSRARMWDHRIGPRPRELEITNSTSDSTHRRTGGPPDRWPVKVTIHAVDYDNMTIAATMEAYNVPSYNSSYSSIISTANANATAQTLGLFRRDDQDSTMTNTAHPPILPRTSSITTYLEGEILDLTTHTFRTESYTSQLTTDAMYWRKLEPFAHLTSDDDMVRTLVSQRRMRELGEKYILMRWKERCFIPKSNASSRPPASVSSRENVWDGARPWMNNGDGVMAETGEGCGLTISGFYYVCLRRSDGAVEGLYCDPESSPYQHLRLSRVGGGNFPVWGFR</sequence>
<dbReference type="InterPro" id="IPR018618">
    <property type="entry name" value="GID4/10-like"/>
</dbReference>
<proteinExistence type="inferred from homology"/>
<feature type="region of interest" description="Disordered" evidence="2">
    <location>
        <begin position="394"/>
        <end position="414"/>
    </location>
</feature>
<feature type="region of interest" description="Disordered" evidence="2">
    <location>
        <begin position="1"/>
        <end position="67"/>
    </location>
</feature>
<feature type="compositionally biased region" description="Basic and acidic residues" evidence="2">
    <location>
        <begin position="180"/>
        <end position="195"/>
    </location>
</feature>